<dbReference type="InterPro" id="IPR002401">
    <property type="entry name" value="Cyt_P450_E_grp-I"/>
</dbReference>
<keyword evidence="7" id="KW-0560">Oxidoreductase</keyword>
<keyword evidence="11" id="KW-1185">Reference proteome</keyword>
<dbReference type="PRINTS" id="PR00385">
    <property type="entry name" value="P450"/>
</dbReference>
<feature type="binding site" description="axial binding residue" evidence="6">
    <location>
        <position position="481"/>
    </location>
    <ligand>
        <name>heme</name>
        <dbReference type="ChEBI" id="CHEBI:30413"/>
    </ligand>
    <ligandPart>
        <name>Fe</name>
        <dbReference type="ChEBI" id="CHEBI:18248"/>
    </ligandPart>
</feature>
<evidence type="ECO:0008006" key="12">
    <source>
        <dbReference type="Google" id="ProtNLM"/>
    </source>
</evidence>
<accession>I1Q4I7</accession>
<evidence type="ECO:0000256" key="8">
    <source>
        <dbReference type="SAM" id="MobiDB-lite"/>
    </source>
</evidence>
<dbReference type="OMA" id="FGGTNYE"/>
<dbReference type="Proteomes" id="UP000007306">
    <property type="component" value="Chromosome 6"/>
</dbReference>
<keyword evidence="4 9" id="KW-1133">Transmembrane helix</keyword>
<dbReference type="EnsemblPlants" id="ORGLA06G0205000.1">
    <property type="protein sequence ID" value="ORGLA06G0205000.1"/>
    <property type="gene ID" value="ORGLA06G0205000"/>
</dbReference>
<evidence type="ECO:0000256" key="9">
    <source>
        <dbReference type="SAM" id="Phobius"/>
    </source>
</evidence>
<organism evidence="10 11">
    <name type="scientific">Oryza glaberrima</name>
    <name type="common">African rice</name>
    <dbReference type="NCBI Taxonomy" id="4538"/>
    <lineage>
        <taxon>Eukaryota</taxon>
        <taxon>Viridiplantae</taxon>
        <taxon>Streptophyta</taxon>
        <taxon>Embryophyta</taxon>
        <taxon>Tracheophyta</taxon>
        <taxon>Spermatophyta</taxon>
        <taxon>Magnoliopsida</taxon>
        <taxon>Liliopsida</taxon>
        <taxon>Poales</taxon>
        <taxon>Poaceae</taxon>
        <taxon>BOP clade</taxon>
        <taxon>Oryzoideae</taxon>
        <taxon>Oryzeae</taxon>
        <taxon>Oryzinae</taxon>
        <taxon>Oryza</taxon>
    </lineage>
</organism>
<dbReference type="PANTHER" id="PTHR47955:SF21">
    <property type="entry name" value="OS06G0642300 PROTEIN"/>
    <property type="match status" value="1"/>
</dbReference>
<evidence type="ECO:0000256" key="5">
    <source>
        <dbReference type="ARBA" id="ARBA00023004"/>
    </source>
</evidence>
<evidence type="ECO:0000256" key="2">
    <source>
        <dbReference type="ARBA" id="ARBA00022692"/>
    </source>
</evidence>
<evidence type="ECO:0000313" key="10">
    <source>
        <dbReference type="EnsemblPlants" id="ORGLA06G0205000.1"/>
    </source>
</evidence>
<dbReference type="PRINTS" id="PR00463">
    <property type="entry name" value="EP450I"/>
</dbReference>
<evidence type="ECO:0000256" key="7">
    <source>
        <dbReference type="RuleBase" id="RU000461"/>
    </source>
</evidence>
<keyword evidence="2 9" id="KW-0812">Transmembrane</keyword>
<dbReference type="InterPro" id="IPR017972">
    <property type="entry name" value="Cyt_P450_CS"/>
</dbReference>
<dbReference type="KEGG" id="ogl:127777831"/>
<reference evidence="10 11" key="2">
    <citation type="submission" date="2018-04" db="EMBL/GenBank/DDBJ databases">
        <title>OglaRS2 (Oryza glaberrima Reference Sequence Version 2).</title>
        <authorList>
            <person name="Zhang J."/>
            <person name="Kudrna D."/>
            <person name="Lee S."/>
            <person name="Talag J."/>
            <person name="Rajasekar S."/>
            <person name="Wing R.A."/>
        </authorList>
    </citation>
    <scope>NUCLEOTIDE SEQUENCE [LARGE SCALE GENOMIC DNA]</scope>
    <source>
        <strain evidence="10 11">cv. IRGC 96717</strain>
    </source>
</reference>
<dbReference type="Gramene" id="ORGLA06G0205000.1">
    <property type="protein sequence ID" value="ORGLA06G0205000.1"/>
    <property type="gene ID" value="ORGLA06G0205000"/>
</dbReference>
<dbReference type="FunFam" id="1.10.630.10:FF:000314">
    <property type="entry name" value="Os06g0671300 protein"/>
    <property type="match status" value="1"/>
</dbReference>
<dbReference type="HOGENOM" id="CLU_001570_4_1_1"/>
<protein>
    <recommendedName>
        <fullName evidence="12">Cytochrome P450</fullName>
    </recommendedName>
</protein>
<dbReference type="PROSITE" id="PS00086">
    <property type="entry name" value="CYTOCHROME_P450"/>
    <property type="match status" value="1"/>
</dbReference>
<dbReference type="PANTHER" id="PTHR47955">
    <property type="entry name" value="CYTOCHROME P450 FAMILY 71 PROTEIN"/>
    <property type="match status" value="1"/>
</dbReference>
<evidence type="ECO:0000256" key="1">
    <source>
        <dbReference type="ARBA" id="ARBA00010617"/>
    </source>
</evidence>
<gene>
    <name evidence="10" type="primary">LOC127777831</name>
</gene>
<dbReference type="GO" id="GO:0004497">
    <property type="term" value="F:monooxygenase activity"/>
    <property type="evidence" value="ECO:0007669"/>
    <property type="project" value="UniProtKB-KW"/>
</dbReference>
<feature type="compositionally biased region" description="Acidic residues" evidence="8">
    <location>
        <begin position="295"/>
        <end position="306"/>
    </location>
</feature>
<evidence type="ECO:0000256" key="3">
    <source>
        <dbReference type="ARBA" id="ARBA00022723"/>
    </source>
</evidence>
<keyword evidence="9" id="KW-0472">Membrane</keyword>
<comment type="similarity">
    <text evidence="1 7">Belongs to the cytochrome P450 family.</text>
</comment>
<keyword evidence="6 7" id="KW-0349">Heme</keyword>
<dbReference type="SUPFAM" id="SSF48264">
    <property type="entry name" value="Cytochrome P450"/>
    <property type="match status" value="1"/>
</dbReference>
<name>I1Q4I7_ORYGL</name>
<keyword evidence="3 6" id="KW-0479">Metal-binding</keyword>
<keyword evidence="5 6" id="KW-0408">Iron</keyword>
<proteinExistence type="inferred from homology"/>
<reference evidence="10" key="1">
    <citation type="submission" date="2015-06" db="UniProtKB">
        <authorList>
            <consortium name="EnsemblPlants"/>
        </authorList>
    </citation>
    <scope>IDENTIFICATION</scope>
</reference>
<dbReference type="RefSeq" id="XP_052160411.1">
    <property type="nucleotide sequence ID" value="XM_052304451.1"/>
</dbReference>
<feature type="transmembrane region" description="Helical" evidence="9">
    <location>
        <begin position="15"/>
        <end position="33"/>
    </location>
</feature>
<dbReference type="Gene3D" id="1.10.630.10">
    <property type="entry name" value="Cytochrome P450"/>
    <property type="match status" value="1"/>
</dbReference>
<dbReference type="GO" id="GO:0020037">
    <property type="term" value="F:heme binding"/>
    <property type="evidence" value="ECO:0007669"/>
    <property type="project" value="InterPro"/>
</dbReference>
<dbReference type="Pfam" id="PF00067">
    <property type="entry name" value="p450"/>
    <property type="match status" value="1"/>
</dbReference>
<dbReference type="InterPro" id="IPR001128">
    <property type="entry name" value="Cyt_P450"/>
</dbReference>
<dbReference type="AlphaFoldDB" id="I1Q4I7"/>
<dbReference type="GO" id="GO:0016705">
    <property type="term" value="F:oxidoreductase activity, acting on paired donors, with incorporation or reduction of molecular oxygen"/>
    <property type="evidence" value="ECO:0007669"/>
    <property type="project" value="InterPro"/>
</dbReference>
<dbReference type="GO" id="GO:0005506">
    <property type="term" value="F:iron ion binding"/>
    <property type="evidence" value="ECO:0007669"/>
    <property type="project" value="InterPro"/>
</dbReference>
<evidence type="ECO:0000256" key="4">
    <source>
        <dbReference type="ARBA" id="ARBA00022989"/>
    </source>
</evidence>
<dbReference type="eggNOG" id="KOG0156">
    <property type="taxonomic scope" value="Eukaryota"/>
</dbReference>
<keyword evidence="7" id="KW-0503">Monooxygenase</keyword>
<feature type="region of interest" description="Disordered" evidence="8">
    <location>
        <begin position="287"/>
        <end position="306"/>
    </location>
</feature>
<dbReference type="GeneID" id="127777831"/>
<evidence type="ECO:0000256" key="6">
    <source>
        <dbReference type="PIRSR" id="PIRSR602401-1"/>
    </source>
</evidence>
<evidence type="ECO:0000313" key="11">
    <source>
        <dbReference type="Proteomes" id="UP000007306"/>
    </source>
</evidence>
<dbReference type="InterPro" id="IPR036396">
    <property type="entry name" value="Cyt_P450_sf"/>
</dbReference>
<sequence>MDMEMGKLLHRPWKWSLNSPLLLLLIVPVMIHVQLKLRRRRKNAAAGTRLPPGPWRLPVIGSLHHLAMNPKAVHRALADLARRCGGGGGGVMYLRLGELPVVVASSRDAAREVLRTHDAAFATRAMSVTVRDSIGDTVGILFSPYGERWRRLRGICSLELLNARRVRSFRPIREEQVARLVGAIAAAAAAPGGDQPPPVNVSWQIAGALTDLTLRAIMGECGFRWREEFLETLGEAQRKASRFGVADLFPSSRLLRAVGSTAVRDVRALNAKLFELVDRAIEQHREAAATTAAGGDDDDGGDDDARDDNECLLNTLMRIQKEGGGTLSMSTVKAVILDMFAGGSETTSTILEWAMSELVKNPQVMQKAQAEIRLALQGRSRITEDDLINLSYPKNIIKETLRLHPVAPLLMPKECQESCKILGYDIPKGSIMLVNVWAIGRDHRYWDDAEVFLPERFEEITVDFGGTNYEFIPFGGGRRICPGITFAHATLELALTALLYHFDWHLPPSVTPDGLDMEEEFGMNVRRKRDLHLHPVIHVGVEKGIMS</sequence>
<dbReference type="STRING" id="4538.I1Q4I7"/>
<comment type="cofactor">
    <cofactor evidence="6">
        <name>heme</name>
        <dbReference type="ChEBI" id="CHEBI:30413"/>
    </cofactor>
</comment>